<evidence type="ECO:0000313" key="2">
    <source>
        <dbReference type="Proteomes" id="UP001285921"/>
    </source>
</evidence>
<reference evidence="1 2" key="1">
    <citation type="submission" date="2023-05" db="EMBL/GenBank/DDBJ databases">
        <title>Draft genome of Paenibacillus sp. CCS26.</title>
        <authorList>
            <person name="Akita H."/>
            <person name="Shinto Y."/>
            <person name="Kimura Z."/>
        </authorList>
    </citation>
    <scope>NUCLEOTIDE SEQUENCE [LARGE SCALE GENOMIC DNA]</scope>
    <source>
        <strain evidence="1 2">CCS26</strain>
    </source>
</reference>
<protein>
    <submittedName>
        <fullName evidence="1">Uncharacterized protein</fullName>
    </submittedName>
</protein>
<keyword evidence="2" id="KW-1185">Reference proteome</keyword>
<proteinExistence type="predicted"/>
<dbReference type="RefSeq" id="WP_317981551.1">
    <property type="nucleotide sequence ID" value="NZ_BTCL01000021.1"/>
</dbReference>
<comment type="caution">
    <text evidence="1">The sequence shown here is derived from an EMBL/GenBank/DDBJ whole genome shotgun (WGS) entry which is preliminary data.</text>
</comment>
<evidence type="ECO:0000313" key="1">
    <source>
        <dbReference type="EMBL" id="GMK47631.1"/>
    </source>
</evidence>
<organism evidence="1 2">
    <name type="scientific">Paenibacillus glycanilyticus</name>
    <dbReference type="NCBI Taxonomy" id="126569"/>
    <lineage>
        <taxon>Bacteria</taxon>
        <taxon>Bacillati</taxon>
        <taxon>Bacillota</taxon>
        <taxon>Bacilli</taxon>
        <taxon>Bacillales</taxon>
        <taxon>Paenibacillaceae</taxon>
        <taxon>Paenibacillus</taxon>
    </lineage>
</organism>
<dbReference type="EMBL" id="BTCL01000021">
    <property type="protein sequence ID" value="GMK47631.1"/>
    <property type="molecule type" value="Genomic_DNA"/>
</dbReference>
<dbReference type="Proteomes" id="UP001285921">
    <property type="component" value="Unassembled WGS sequence"/>
</dbReference>
<gene>
    <name evidence="1" type="ORF">PghCCS26_47610</name>
</gene>
<name>A0ABQ6NR99_9BACL</name>
<accession>A0ABQ6NR99</accession>
<sequence length="117" mass="13359">MSGTEPKRFHIETVPLVNLYVATDKQKRIRLSADIVEMYKLNEGNRVVLGYDATERAIALRLAESKADPTAANIDKRGYISASRFYSKARLEPDSMRYVFEAEQDGWLVFIAERTIT</sequence>